<geneLocation type="plasmid" evidence="3 4">
    <name>pDEIPR01</name>
</geneLocation>
<dbReference type="CDD" id="cd05009">
    <property type="entry name" value="SIS_GlmS_GlmD_2"/>
    <property type="match status" value="1"/>
</dbReference>
<dbReference type="AlphaFoldDB" id="F0RQ26"/>
<dbReference type="Pfam" id="PF01380">
    <property type="entry name" value="SIS"/>
    <property type="match status" value="2"/>
</dbReference>
<keyword evidence="4" id="KW-1185">Reference proteome</keyword>
<evidence type="ECO:0000313" key="4">
    <source>
        <dbReference type="Proteomes" id="UP000007718"/>
    </source>
</evidence>
<dbReference type="InterPro" id="IPR035490">
    <property type="entry name" value="GlmS/FrlB_SIS"/>
</dbReference>
<dbReference type="SUPFAM" id="SSF53697">
    <property type="entry name" value="SIS domain"/>
    <property type="match status" value="1"/>
</dbReference>
<dbReference type="InterPro" id="IPR001347">
    <property type="entry name" value="SIS_dom"/>
</dbReference>
<dbReference type="EC" id="2.6.1.16" evidence="3"/>
<keyword evidence="3" id="KW-0808">Transferase</keyword>
<evidence type="ECO:0000259" key="2">
    <source>
        <dbReference type="PROSITE" id="PS51464"/>
    </source>
</evidence>
<dbReference type="GO" id="GO:1901135">
    <property type="term" value="P:carbohydrate derivative metabolic process"/>
    <property type="evidence" value="ECO:0007669"/>
    <property type="project" value="InterPro"/>
</dbReference>
<protein>
    <submittedName>
        <fullName evidence="3">Glutamine--fructose-6-phosphate transaminase (Isomerizing)</fullName>
        <ecNumber evidence="3">2.6.1.16</ecNumber>
    </submittedName>
</protein>
<organism evidence="3 4">
    <name type="scientific">Deinococcus proteolyticus (strain ATCC 35074 / DSM 20540 / JCM 6276 / NBRC 101906 / NCIMB 13154 / VKM Ac-1939 / CCM 2703 / MRP)</name>
    <dbReference type="NCBI Taxonomy" id="693977"/>
    <lineage>
        <taxon>Bacteria</taxon>
        <taxon>Thermotogati</taxon>
        <taxon>Deinococcota</taxon>
        <taxon>Deinococci</taxon>
        <taxon>Deinococcales</taxon>
        <taxon>Deinococcaceae</taxon>
        <taxon>Deinococcus</taxon>
    </lineage>
</organism>
<dbReference type="KEGG" id="dpt:Deipr_2098"/>
<evidence type="ECO:0000256" key="1">
    <source>
        <dbReference type="ARBA" id="ARBA00022737"/>
    </source>
</evidence>
<gene>
    <name evidence="3" type="ordered locus">Deipr_2098</name>
</gene>
<evidence type="ECO:0000313" key="3">
    <source>
        <dbReference type="EMBL" id="ADY27228.1"/>
    </source>
</evidence>
<proteinExistence type="predicted"/>
<feature type="domain" description="SIS" evidence="2">
    <location>
        <begin position="41"/>
        <end position="180"/>
    </location>
</feature>
<feature type="domain" description="SIS" evidence="2">
    <location>
        <begin position="207"/>
        <end position="341"/>
    </location>
</feature>
<dbReference type="GO" id="GO:0097367">
    <property type="term" value="F:carbohydrate derivative binding"/>
    <property type="evidence" value="ECO:0007669"/>
    <property type="project" value="InterPro"/>
</dbReference>
<dbReference type="RefSeq" id="WP_013622960.1">
    <property type="nucleotide sequence ID" value="NC_015169.1"/>
</dbReference>
<dbReference type="InterPro" id="IPR046348">
    <property type="entry name" value="SIS_dom_sf"/>
</dbReference>
<name>F0RQ26_DEIPM</name>
<dbReference type="Gene3D" id="3.40.50.10490">
    <property type="entry name" value="Glucose-6-phosphate isomerase like protein, domain 1"/>
    <property type="match status" value="2"/>
</dbReference>
<accession>F0RQ26</accession>
<sequence length="351" mass="37240">MTESLNAGASRPEPLMLRETREIPQVLRQQRENNSAVTQALAARLRERMPAYAVTIARGSSDHAGRVIKYALEIGLGLPVGSVGPSVQTVYGRELNLDGALVIAISQSGASPDVVETVQAARRSGAVTVALVNVEDSELAQAAEWVLPLHCGPERAVAATKSYLASLHALLPLLAELTDDAGLRASLDRLPQVCEQTLELEGQARELAERYRFAENLIVLSRGLHFGVGLEAALKMKETSGLHAEAYSAAEFSHGPKRLIAEGVPLLGLTSQDAAAGATAEAYRALQADGADLRTLGPATGSDLTVPASGHPFTDPIPTALAFYLFAAHLSLERGNDPDQPPLLNKVTRTR</sequence>
<dbReference type="HOGENOM" id="CLU_012520_2_1_0"/>
<dbReference type="EMBL" id="CP002537">
    <property type="protein sequence ID" value="ADY27228.1"/>
    <property type="molecule type" value="Genomic_DNA"/>
</dbReference>
<dbReference type="PANTHER" id="PTHR10937:SF8">
    <property type="entry name" value="AMINOTRANSFERASE-RELATED"/>
    <property type="match status" value="1"/>
</dbReference>
<dbReference type="Proteomes" id="UP000007718">
    <property type="component" value="Plasmid pDEIPR01"/>
</dbReference>
<dbReference type="PANTHER" id="PTHR10937">
    <property type="entry name" value="GLUCOSAMINE--FRUCTOSE-6-PHOSPHATE AMINOTRANSFERASE, ISOMERIZING"/>
    <property type="match status" value="1"/>
</dbReference>
<dbReference type="CDD" id="cd05008">
    <property type="entry name" value="SIS_GlmS_GlmD_1"/>
    <property type="match status" value="1"/>
</dbReference>
<dbReference type="OrthoDB" id="106547at2"/>
<keyword evidence="1" id="KW-0677">Repeat</keyword>
<reference evidence="3 4" key="1">
    <citation type="submission" date="2011-02" db="EMBL/GenBank/DDBJ databases">
        <title>The complete sequence of plasmid1 of Deinococcus proteolyticus DSM 20540.</title>
        <authorList>
            <consortium name="US DOE Joint Genome Institute (JGI-PGF)"/>
            <person name="Lucas S."/>
            <person name="Copeland A."/>
            <person name="Lapidus A."/>
            <person name="Bruce D."/>
            <person name="Goodwin L."/>
            <person name="Pitluck S."/>
            <person name="Kyrpides N."/>
            <person name="Mavromatis K."/>
            <person name="Pagani I."/>
            <person name="Ivanova N."/>
            <person name="Ovchinnikova G."/>
            <person name="Zeytun A."/>
            <person name="Detter J.C."/>
            <person name="Han C."/>
            <person name="Land M."/>
            <person name="Hauser L."/>
            <person name="Markowitz V."/>
            <person name="Cheng J.-F."/>
            <person name="Hugenholtz P."/>
            <person name="Woyke T."/>
            <person name="Wu D."/>
            <person name="Pukall R."/>
            <person name="Steenblock K."/>
            <person name="Brambilla E."/>
            <person name="Klenk H.-P."/>
            <person name="Eisen J.A."/>
        </authorList>
    </citation>
    <scope>NUCLEOTIDE SEQUENCE [LARGE SCALE GENOMIC DNA]</scope>
    <source>
        <strain evidence="4">ATCC 35074 / DSM 20540 / JCM 6276 / NBRC 101906 / NCIMB 13154 / VKM Ac-1939 / CCM 2703 / MRP</strain>
        <plasmid evidence="4">Plasmid pDEIPR01</plasmid>
    </source>
</reference>
<dbReference type="PROSITE" id="PS51464">
    <property type="entry name" value="SIS"/>
    <property type="match status" value="2"/>
</dbReference>
<dbReference type="InterPro" id="IPR035466">
    <property type="entry name" value="GlmS/AgaS_SIS"/>
</dbReference>
<dbReference type="GO" id="GO:0004360">
    <property type="term" value="F:glutamine-fructose-6-phosphate transaminase (isomerizing) activity"/>
    <property type="evidence" value="ECO:0007669"/>
    <property type="project" value="UniProtKB-EC"/>
</dbReference>
<keyword evidence="3" id="KW-0614">Plasmid</keyword>
<keyword evidence="3" id="KW-0032">Aminotransferase</keyword>